<evidence type="ECO:0000256" key="6">
    <source>
        <dbReference type="ARBA" id="ARBA00022840"/>
    </source>
</evidence>
<dbReference type="PANTHER" id="PTHR43095">
    <property type="entry name" value="SUGAR KINASE"/>
    <property type="match status" value="1"/>
</dbReference>
<dbReference type="InterPro" id="IPR050406">
    <property type="entry name" value="FGGY_Carb_Kinase"/>
</dbReference>
<evidence type="ECO:0000259" key="11">
    <source>
        <dbReference type="Pfam" id="PF00370"/>
    </source>
</evidence>
<evidence type="ECO:0000256" key="10">
    <source>
        <dbReference type="RuleBase" id="RU364073"/>
    </source>
</evidence>
<dbReference type="PIRSF" id="PIRSF000538">
    <property type="entry name" value="GlpK"/>
    <property type="match status" value="1"/>
</dbReference>
<dbReference type="EC" id="2.7.1.17" evidence="8 10"/>
<evidence type="ECO:0000259" key="12">
    <source>
        <dbReference type="Pfam" id="PF02782"/>
    </source>
</evidence>
<keyword evidence="6 8" id="KW-0067">ATP-binding</keyword>
<comment type="caution">
    <text evidence="13">The sequence shown here is derived from an EMBL/GenBank/DDBJ whole genome shotgun (WGS) entry which is preliminary data.</text>
</comment>
<dbReference type="InterPro" id="IPR000577">
    <property type="entry name" value="Carb_kinase_FGGY"/>
</dbReference>
<evidence type="ECO:0000256" key="3">
    <source>
        <dbReference type="ARBA" id="ARBA00022679"/>
    </source>
</evidence>
<dbReference type="Proteomes" id="UP000318331">
    <property type="component" value="Unassembled WGS sequence"/>
</dbReference>
<dbReference type="AlphaFoldDB" id="A0A543I3S3"/>
<dbReference type="NCBIfam" id="TIGR01312">
    <property type="entry name" value="XylB"/>
    <property type="match status" value="1"/>
</dbReference>
<dbReference type="RefSeq" id="WP_141914901.1">
    <property type="nucleotide sequence ID" value="NZ_BAAAYS010000018.1"/>
</dbReference>
<keyword evidence="3 8" id="KW-0808">Transferase</keyword>
<comment type="function">
    <text evidence="8">Catalyzes the phosphorylation of D-xylulose to D-xylulose 5-phosphate.</text>
</comment>
<dbReference type="GO" id="GO:0005524">
    <property type="term" value="F:ATP binding"/>
    <property type="evidence" value="ECO:0007669"/>
    <property type="project" value="UniProtKB-UniRule"/>
</dbReference>
<feature type="domain" description="Carbohydrate kinase FGGY N-terminal" evidence="11">
    <location>
        <begin position="4"/>
        <end position="241"/>
    </location>
</feature>
<dbReference type="InterPro" id="IPR018484">
    <property type="entry name" value="FGGY_N"/>
</dbReference>
<evidence type="ECO:0000256" key="8">
    <source>
        <dbReference type="HAMAP-Rule" id="MF_02220"/>
    </source>
</evidence>
<protein>
    <recommendedName>
        <fullName evidence="8 10">Xylulose kinase</fullName>
        <shortName evidence="8 10">Xylulokinase</shortName>
        <ecNumber evidence="8 10">2.7.1.17</ecNumber>
    </recommendedName>
</protein>
<dbReference type="PANTHER" id="PTHR43095:SF5">
    <property type="entry name" value="XYLULOSE KINASE"/>
    <property type="match status" value="1"/>
</dbReference>
<proteinExistence type="inferred from homology"/>
<keyword evidence="2 8" id="KW-0859">Xylose metabolism</keyword>
<evidence type="ECO:0000256" key="9">
    <source>
        <dbReference type="RuleBase" id="RU003733"/>
    </source>
</evidence>
<feature type="site" description="Important for activity" evidence="8">
    <location>
        <position position="8"/>
    </location>
</feature>
<dbReference type="Pfam" id="PF00370">
    <property type="entry name" value="FGGY_N"/>
    <property type="match status" value="1"/>
</dbReference>
<keyword evidence="4 8" id="KW-0547">Nucleotide-binding</keyword>
<keyword evidence="5 8" id="KW-0418">Kinase</keyword>
<organism evidence="13 14">
    <name type="scientific">Klugiella xanthotipulae</name>
    <dbReference type="NCBI Taxonomy" id="244735"/>
    <lineage>
        <taxon>Bacteria</taxon>
        <taxon>Bacillati</taxon>
        <taxon>Actinomycetota</taxon>
        <taxon>Actinomycetes</taxon>
        <taxon>Micrococcales</taxon>
        <taxon>Microbacteriaceae</taxon>
        <taxon>Klugiella</taxon>
    </lineage>
</organism>
<evidence type="ECO:0000313" key="14">
    <source>
        <dbReference type="Proteomes" id="UP000318331"/>
    </source>
</evidence>
<dbReference type="Pfam" id="PF02782">
    <property type="entry name" value="FGGY_C"/>
    <property type="match status" value="1"/>
</dbReference>
<gene>
    <name evidence="8 10" type="primary">xylB</name>
    <name evidence="13" type="ORF">FB466_0037</name>
</gene>
<accession>A0A543I3S3</accession>
<evidence type="ECO:0000256" key="4">
    <source>
        <dbReference type="ARBA" id="ARBA00022741"/>
    </source>
</evidence>
<dbReference type="InterPro" id="IPR018483">
    <property type="entry name" value="Carb_kinase_FGGY_CS"/>
</dbReference>
<comment type="catalytic activity">
    <reaction evidence="8 10">
        <text>D-xylulose + ATP = D-xylulose 5-phosphate + ADP + H(+)</text>
        <dbReference type="Rhea" id="RHEA:10964"/>
        <dbReference type="ChEBI" id="CHEBI:15378"/>
        <dbReference type="ChEBI" id="CHEBI:17140"/>
        <dbReference type="ChEBI" id="CHEBI:30616"/>
        <dbReference type="ChEBI" id="CHEBI:57737"/>
        <dbReference type="ChEBI" id="CHEBI:456216"/>
        <dbReference type="EC" id="2.7.1.17"/>
    </reaction>
</comment>
<keyword evidence="14" id="KW-1185">Reference proteome</keyword>
<evidence type="ECO:0000256" key="7">
    <source>
        <dbReference type="ARBA" id="ARBA00023277"/>
    </source>
</evidence>
<name>A0A543I3S3_9MICO</name>
<dbReference type="InterPro" id="IPR043129">
    <property type="entry name" value="ATPase_NBD"/>
</dbReference>
<evidence type="ECO:0000313" key="13">
    <source>
        <dbReference type="EMBL" id="TQM65246.1"/>
    </source>
</evidence>
<reference evidence="13 14" key="1">
    <citation type="submission" date="2019-06" db="EMBL/GenBank/DDBJ databases">
        <title>Sequencing the genomes of 1000 actinobacteria strains.</title>
        <authorList>
            <person name="Klenk H.-P."/>
        </authorList>
    </citation>
    <scope>NUCLEOTIDE SEQUENCE [LARGE SCALE GENOMIC DNA]</scope>
    <source>
        <strain evidence="13 14">DSM 18031</strain>
    </source>
</reference>
<dbReference type="SUPFAM" id="SSF53067">
    <property type="entry name" value="Actin-like ATPase domain"/>
    <property type="match status" value="2"/>
</dbReference>
<dbReference type="InterPro" id="IPR006000">
    <property type="entry name" value="Xylulokinase"/>
</dbReference>
<feature type="domain" description="Carbohydrate kinase FGGY C-terminal" evidence="12">
    <location>
        <begin position="250"/>
        <end position="433"/>
    </location>
</feature>
<sequence>MSLVLGVDSSTQSCKVVIVDTVTGTVVRSGRAAHPAGTEVDPEAWLQALRRAVADAGGMEDVSAISIAGQQHGLVALDASGAVIRHALLWNDTRSAPAAADLVAERGTEEYARRTGSVPVASFTAAKLRWLADAEPENAVRVAAVALPHDWLTWRLRGYGPDAPHGGVLDELVTDRSEASGTSYFDSVRGEYDRELLTQALRRDTADIVLPRVLGVADSVAGPGDTIVAAGAGDNAAAALGLGAALGDVVVSLGTSGTVFAVTDVPVHDADGIVAGFADASGLYLPIVTTLNAARVFDATAALLGVDQAEFSRLALSAPAGADGLVLQPWFEGERTPNLPDATATLFGLTLGSTTRENLARAAIEGVLCGLAEGLDAIRVRGVAVRRVLLIGGAARSAAVAGIAAQVFDAPVVVPKPGEYVALGAAVQAAWALSGERPTWPVPVATVPVPDTRPIIRDRYASHRRQPDQ</sequence>
<evidence type="ECO:0000256" key="1">
    <source>
        <dbReference type="ARBA" id="ARBA00009156"/>
    </source>
</evidence>
<evidence type="ECO:0000256" key="5">
    <source>
        <dbReference type="ARBA" id="ARBA00022777"/>
    </source>
</evidence>
<dbReference type="PROSITE" id="PS00445">
    <property type="entry name" value="FGGY_KINASES_2"/>
    <property type="match status" value="1"/>
</dbReference>
<feature type="binding site" evidence="8">
    <location>
        <begin position="71"/>
        <end position="72"/>
    </location>
    <ligand>
        <name>substrate</name>
    </ligand>
</feature>
<dbReference type="CDD" id="cd07809">
    <property type="entry name" value="ASKHA_NBD_FGGY_BaXK-like"/>
    <property type="match status" value="1"/>
</dbReference>
<dbReference type="HAMAP" id="MF_02220">
    <property type="entry name" value="XylB"/>
    <property type="match status" value="1"/>
</dbReference>
<evidence type="ECO:0000256" key="2">
    <source>
        <dbReference type="ARBA" id="ARBA00022629"/>
    </source>
</evidence>
<dbReference type="GO" id="GO:0004856">
    <property type="term" value="F:D-xylulokinase activity"/>
    <property type="evidence" value="ECO:0007669"/>
    <property type="project" value="UniProtKB-UniRule"/>
</dbReference>
<dbReference type="OrthoDB" id="9805576at2"/>
<dbReference type="GO" id="GO:0005998">
    <property type="term" value="P:xylulose catabolic process"/>
    <property type="evidence" value="ECO:0007669"/>
    <property type="project" value="UniProtKB-UniRule"/>
</dbReference>
<dbReference type="Gene3D" id="3.30.420.40">
    <property type="match status" value="2"/>
</dbReference>
<dbReference type="InterPro" id="IPR018485">
    <property type="entry name" value="FGGY_C"/>
</dbReference>
<dbReference type="EMBL" id="VFPN01000001">
    <property type="protein sequence ID" value="TQM65246.1"/>
    <property type="molecule type" value="Genomic_DNA"/>
</dbReference>
<dbReference type="GO" id="GO:0042732">
    <property type="term" value="P:D-xylose metabolic process"/>
    <property type="evidence" value="ECO:0007669"/>
    <property type="project" value="UniProtKB-KW"/>
</dbReference>
<feature type="active site" description="Proton acceptor" evidence="8">
    <location>
        <position position="234"/>
    </location>
</feature>
<keyword evidence="7 8" id="KW-0119">Carbohydrate metabolism</keyword>
<comment type="similarity">
    <text evidence="1 8 9">Belongs to the FGGY kinase family.</text>
</comment>